<dbReference type="SMART" id="SM00028">
    <property type="entry name" value="TPR"/>
    <property type="match status" value="8"/>
</dbReference>
<dbReference type="VEuPathDB" id="TriTrypDB:LDHU3_26.0460"/>
<feature type="region of interest" description="Disordered" evidence="4">
    <location>
        <begin position="474"/>
        <end position="537"/>
    </location>
</feature>
<evidence type="ECO:0000256" key="3">
    <source>
        <dbReference type="PROSITE-ProRule" id="PRU00339"/>
    </source>
</evidence>
<evidence type="ECO:0000256" key="2">
    <source>
        <dbReference type="ARBA" id="ARBA00022803"/>
    </source>
</evidence>
<feature type="region of interest" description="Disordered" evidence="4">
    <location>
        <begin position="2353"/>
        <end position="2375"/>
    </location>
</feature>
<dbReference type="Proteomes" id="UP000318447">
    <property type="component" value="Unassembled WGS sequence"/>
</dbReference>
<feature type="region of interest" description="Disordered" evidence="4">
    <location>
        <begin position="1043"/>
        <end position="1074"/>
    </location>
</feature>
<dbReference type="Pfam" id="PF13181">
    <property type="entry name" value="TPR_8"/>
    <property type="match status" value="1"/>
</dbReference>
<dbReference type="VEuPathDB" id="TriTrypDB:LdBPK_260350.1"/>
<proteinExistence type="predicted"/>
<feature type="region of interest" description="Disordered" evidence="4">
    <location>
        <begin position="2577"/>
        <end position="2606"/>
    </location>
</feature>
<protein>
    <submittedName>
        <fullName evidence="5">Tetratricopeptide repeat family protein</fullName>
    </submittedName>
</protein>
<evidence type="ECO:0000256" key="4">
    <source>
        <dbReference type="SAM" id="MobiDB-lite"/>
    </source>
</evidence>
<keyword evidence="1" id="KW-0677">Repeat</keyword>
<dbReference type="Gene3D" id="1.25.40.10">
    <property type="entry name" value="Tetratricopeptide repeat domain"/>
    <property type="match status" value="3"/>
</dbReference>
<dbReference type="VEuPathDB" id="TriTrypDB:LdCL_260009100"/>
<accession>A0A504X7T0</accession>
<dbReference type="PANTHER" id="PTHR44858">
    <property type="entry name" value="TETRATRICOPEPTIDE REPEAT PROTEIN 6"/>
    <property type="match status" value="1"/>
</dbReference>
<keyword evidence="2 3" id="KW-0802">TPR repeat</keyword>
<evidence type="ECO:0000313" key="5">
    <source>
        <dbReference type="EMBL" id="TPP41087.1"/>
    </source>
</evidence>
<dbReference type="VEuPathDB" id="TriTrypDB:LDHU3_26.0470"/>
<feature type="compositionally biased region" description="Basic and acidic residues" evidence="4">
    <location>
        <begin position="1051"/>
        <end position="1060"/>
    </location>
</feature>
<name>A0A504X7T0_LEIDO</name>
<dbReference type="VEuPathDB" id="TriTrypDB:LdCL_260009000"/>
<dbReference type="InterPro" id="IPR050498">
    <property type="entry name" value="Ycf3"/>
</dbReference>
<sequence>MRATRTTKGLVEAARQCLAEGTFAPEKAAELLQAAVQQDPTYVHALVLRSTLASRLGHLTSALADMSLAIEVDKGSNDPRRLASLYGGRANLCYRMGRYADAVTDLRSALRWEPDNGMWCYELGRVHMQQGCVSLAQWCLQQALQEPMWSRVNEATRPKVYALYGRSCLRSREYKKAKMLLGKSVEVGGEGPASVLHDMGLAHYFEGTSLVQAVEYLTRATEMDAQTLEFPMHLSLALVRRKRYAEALSRMNEAVLRGQEEHSLRFYRGCIEMELGMGPQALMDLQASTVMETARQEPAGTTPQKTAAHACLAMGLTHIFCDKDLPSAAASLESETLQQTREVSIRLYASLLLGIVRHEEGDRHAALRALQNTLQVLRETACAHRSGGGDEERPSRMSELPVCVADVEILTLTHLGLVYSDYGYTDLAARHFREARQRSTQHQLDAAQRDICFFRLAVSEVEVKDHLGALQTLQARPFSEGEPSIKTADPPSPPLAEASQSNSTPAEVTDAKEPSNESSTERAKHEPHTVRPTSTSHAACHRVLPGEVEHLHAVILRRLGRLELALSWATAAIEASQSVAGQTSHIASLACGRAVPAFLYNRALVFFSLARYAEALADVQECTRACSEAERAVALGAEAADPYYLQGRIHHSLGAHSAALDSLTEALKLNPSLQRTPPFAYAYGVLLAIAGRLSEALAAFTAAIIAHTEEAAAAATARREEHPVLGGGAECAPLGYYHERAKIYQQLGSYADALRDYNVVLGRAPGAPLAAPLVGGTSTTASPSAWNALVNRALTLKELKRYDEAAMDWDAALRSDRSGLLATLTSHDVYELSYMHLCLPGEELTAVAVEEPSCSRVAISLSVLHVNYLSAASRRLLDFAEVWNRSSNTESFMRAQASASTTFPSAAPPCLPSSSLATSTAAPKILRDAAALFDHYFNDVSTTLDIAPIKRPHVVGSLVCALEEYPISVVLVEQCCGTSAEAVTESVRWRAIHSAQGMRGASWKSTKTFLVHHLCTARPNVVELLEALDLTLRVRLLRQDDLPATTTEEQEGTRRDERGGVSDASSRKTKKSTGQRWRCSAELYDTWHTQPRFKPVEPAAGGGEESGGDEVGELLDVIERALTRVEAKLRQLHMRYARDSVEEACRFVQEAGGDFCETQLTMRGLRACMEKGDHAPHNATRHCPWWGEVRARRCWSLQCNADVDVKHSKAVGFHLCLAFTLHASCSGETNGKSDVAAVLQSSEAHRGLAQLVENKAADGVSRRYTNPASCSALLQGLYAVSTLSRMLASGRLSSVKDWTCGPMDLASHLVSAAAALSPTVAYDWIGATRGGSDSLAQGTPCRAQETVPTAAAAGLPACVRWSTFVGRASLDDFVVHLRGTIGSRGQSAARDAYALPPLWPQLGLLYPGTPEDRCAALRELLRHEHGLRGLPRVSVTVCTTPLFSLEYDAELIVKDSDANSKRVSHDTAGDLTSIQILCGDCYADVAAAAQVHTPWATPLCKAAPAPLPAATAVAQRGKGDQMDKCSVCADTDNRTHDAASPAFDALQCISVDVLSISDSMSAMGFTSATWTASTAKLVAERGANAAPAVFEGANTLSGYRRILRFCAKRPVYRTAYLPRRSSLQEALQCLLVTMAASGSNANDDLGRCKRRGDGWPGAHTEEAAILREQQTRTGHTHLGRCGTLMLIFPFNAGAAALQAQTSAAAKKMQQALFSAVQEHCRDSAQLSAWMPAHTSSTEATFFHSWPLTAQWLVPHGSPLHVSLTPVVCEEAAAPRRRHDEKVAEDSSGHGAAQYDLHLSTTASPSASSAPVCSRTEPCSPSSATAVVTRLPASAAWLSTAHTAMRRALMLSRPDLFAYPGHRVPASAALGGEEGSDDTAGVHGLLVRCATFTQVVEALLFTTTFGEPDALDTEDVLNELFGHSVYTKKRGAVTELWLIVAPRMSPVRLCTVNMNEGNLGGSSERKWSMLLQCVMDASCPEARATVEAMRHLRRRVAALATENDSGRPPPQCQLACEWVLRPAAANETEPVEWVQVFVAELVRGSPVSSTSASGPRWSKISMRRKRRGDVTAQSNDGATPAKVPTSVMHREEGPDSFGVLWRMLHSLALQPAETASLPTTASGQDLSSAPIPSPGGFIKAAQRALARQRGVARVTHRYDKGLGGVVVEGWGRLRQNGSEAPCETPITLVAEPMPLHCVPMHVMQLYHRLLVETHEPPRIQEAVWERLGAECEKTSTETIVQSLCESLGCTPADLQSVEARYMKVWTARLELPLRVFGFSAPVTLSPPSSPSSQSPCCDAPHALYVYCQRSSKRQAIRSVYTLLYQWTRYPQMVAPANGAQFRVASNKSSVWPSWSADSPSSPSAPLPCPATTSTAEPRLPMMTESAAWATEVCVTPTAPRAPQTLRSILDAAHARMETSLGALVGCRAGRVTLRLSQTFGLQLMYSVGAAGAQAEAPETDSVQLLREAWVPLVWAPAQILSAEVSVLQRLLTHSTTTVGGGDTEDMRSVLRELVFTNGRAQRAALQSGRDARAKEFCVSFFRRYFGWRVCERDDVEDISVGDDHGTVVIVQKAEQAPLPHGGQHCTPNRFASSRRRGGAPHGEHRNATATLQLTQIVPGAATSVRLGRILVEVTGATPQAALDALWEPCTAQIESVFGVSCSMPSREADDQILLFMQSQLE</sequence>
<evidence type="ECO:0000313" key="6">
    <source>
        <dbReference type="Proteomes" id="UP000318447"/>
    </source>
</evidence>
<organism evidence="5 6">
    <name type="scientific">Leishmania donovani</name>
    <dbReference type="NCBI Taxonomy" id="5661"/>
    <lineage>
        <taxon>Eukaryota</taxon>
        <taxon>Discoba</taxon>
        <taxon>Euglenozoa</taxon>
        <taxon>Kinetoplastea</taxon>
        <taxon>Metakinetoplastina</taxon>
        <taxon>Trypanosomatida</taxon>
        <taxon>Trypanosomatidae</taxon>
        <taxon>Leishmaniinae</taxon>
        <taxon>Leishmania</taxon>
    </lineage>
</organism>
<dbReference type="Pfam" id="PF13432">
    <property type="entry name" value="TPR_16"/>
    <property type="match status" value="1"/>
</dbReference>
<gene>
    <name evidence="5" type="ORF">CGC21_31590</name>
</gene>
<comment type="caution">
    <text evidence="5">The sequence shown here is derived from an EMBL/GenBank/DDBJ whole genome shotgun (WGS) entry which is preliminary data.</text>
</comment>
<feature type="repeat" description="TPR" evidence="3">
    <location>
        <begin position="83"/>
        <end position="116"/>
    </location>
</feature>
<reference evidence="6" key="1">
    <citation type="submission" date="2019-02" db="EMBL/GenBank/DDBJ databases">
        <title>FDA dAtabase for Regulatory Grade micrObial Sequences (FDA-ARGOS): Supporting development and validation of Infectious Disease Dx tests.</title>
        <authorList>
            <person name="Duncan R."/>
            <person name="Fisher C."/>
            <person name="Tallon L."/>
            <person name="Sadzewicz L."/>
            <person name="Sengamalay N."/>
            <person name="Ott S."/>
            <person name="Godinez A."/>
            <person name="Nagaraj S."/>
            <person name="Vavikolanu K."/>
            <person name="Nadendla S."/>
            <person name="Aluvathingal J."/>
            <person name="Sichtig H."/>
        </authorList>
    </citation>
    <scope>NUCLEOTIDE SEQUENCE [LARGE SCALE GENOMIC DNA]</scope>
    <source>
        <strain evidence="6">FDAARGOS_361</strain>
    </source>
</reference>
<dbReference type="VEuPathDB" id="TriTrypDB:LdBPK_260360.1"/>
<dbReference type="InterPro" id="IPR011990">
    <property type="entry name" value="TPR-like_helical_dom_sf"/>
</dbReference>
<dbReference type="SUPFAM" id="SSF48452">
    <property type="entry name" value="TPR-like"/>
    <property type="match status" value="2"/>
</dbReference>
<feature type="region of interest" description="Disordered" evidence="4">
    <location>
        <begin position="1090"/>
        <end position="1110"/>
    </location>
</feature>
<dbReference type="PANTHER" id="PTHR44858:SF1">
    <property type="entry name" value="UDP-N-ACETYLGLUCOSAMINE--PEPTIDE N-ACETYLGLUCOSAMINYLTRANSFERASE SPINDLY-RELATED"/>
    <property type="match status" value="1"/>
</dbReference>
<dbReference type="InterPro" id="IPR019734">
    <property type="entry name" value="TPR_rpt"/>
</dbReference>
<dbReference type="PROSITE" id="PS50005">
    <property type="entry name" value="TPR"/>
    <property type="match status" value="2"/>
</dbReference>
<dbReference type="EMBL" id="RHLC01000017">
    <property type="protein sequence ID" value="TPP41087.1"/>
    <property type="molecule type" value="Genomic_DNA"/>
</dbReference>
<feature type="compositionally biased region" description="Basic and acidic residues" evidence="4">
    <location>
        <begin position="509"/>
        <end position="529"/>
    </location>
</feature>
<evidence type="ECO:0000256" key="1">
    <source>
        <dbReference type="ARBA" id="ARBA00022737"/>
    </source>
</evidence>
<feature type="region of interest" description="Disordered" evidence="4">
    <location>
        <begin position="2046"/>
        <end position="2082"/>
    </location>
</feature>
<feature type="repeat" description="TPR" evidence="3">
    <location>
        <begin position="640"/>
        <end position="673"/>
    </location>
</feature>